<feature type="transmembrane region" description="Helical" evidence="1">
    <location>
        <begin position="86"/>
        <end position="106"/>
    </location>
</feature>
<dbReference type="Pfam" id="PF09990">
    <property type="entry name" value="DUF2231"/>
    <property type="match status" value="1"/>
</dbReference>
<dbReference type="eggNOG" id="ENOG5032TXC">
    <property type="taxonomic scope" value="Bacteria"/>
</dbReference>
<protein>
    <recommendedName>
        <fullName evidence="2">DUF2231 domain-containing protein</fullName>
    </recommendedName>
</protein>
<evidence type="ECO:0000313" key="4">
    <source>
        <dbReference type="Proteomes" id="UP000017048"/>
    </source>
</evidence>
<gene>
    <name evidence="3" type="ORF">NCAST_02_00250</name>
</gene>
<keyword evidence="1" id="KW-0472">Membrane</keyword>
<proteinExistence type="predicted"/>
<dbReference type="STRING" id="1824.SAMN05444423_11344"/>
<evidence type="ECO:0000259" key="2">
    <source>
        <dbReference type="Pfam" id="PF09990"/>
    </source>
</evidence>
<name>U5E8N4_NOCAS</name>
<dbReference type="Proteomes" id="UP000017048">
    <property type="component" value="Unassembled WGS sequence"/>
</dbReference>
<organism evidence="3 4">
    <name type="scientific">Nocardia asteroides NBRC 15531</name>
    <dbReference type="NCBI Taxonomy" id="1110697"/>
    <lineage>
        <taxon>Bacteria</taxon>
        <taxon>Bacillati</taxon>
        <taxon>Actinomycetota</taxon>
        <taxon>Actinomycetes</taxon>
        <taxon>Mycobacteriales</taxon>
        <taxon>Nocardiaceae</taxon>
        <taxon>Nocardia</taxon>
    </lineage>
</organism>
<feature type="domain" description="DUF2231" evidence="2">
    <location>
        <begin position="6"/>
        <end position="149"/>
    </location>
</feature>
<keyword evidence="4" id="KW-1185">Reference proteome</keyword>
<keyword evidence="1" id="KW-1133">Transmembrane helix</keyword>
<feature type="transmembrane region" description="Helical" evidence="1">
    <location>
        <begin position="41"/>
        <end position="66"/>
    </location>
</feature>
<feature type="transmembrane region" description="Helical" evidence="1">
    <location>
        <begin position="113"/>
        <end position="137"/>
    </location>
</feature>
<reference evidence="3 4" key="1">
    <citation type="journal article" date="2014" name="BMC Genomics">
        <title>Genome based analysis of type-I polyketide synthase and nonribosomal peptide synthetase gene clusters in seven strains of five representative Nocardia species.</title>
        <authorList>
            <person name="Komaki H."/>
            <person name="Ichikawa N."/>
            <person name="Hosoyama A."/>
            <person name="Takahashi-Nakaguchi A."/>
            <person name="Matsuzawa T."/>
            <person name="Suzuki K."/>
            <person name="Fujita N."/>
            <person name="Gonoi T."/>
        </authorList>
    </citation>
    <scope>NUCLEOTIDE SEQUENCE [LARGE SCALE GENOMIC DNA]</scope>
    <source>
        <strain evidence="3 4">NBRC 15531</strain>
    </source>
</reference>
<comment type="caution">
    <text evidence="3">The sequence shown here is derived from an EMBL/GenBank/DDBJ whole genome shotgun (WGS) entry which is preliminary data.</text>
</comment>
<feature type="transmembrane region" description="Helical" evidence="1">
    <location>
        <begin position="12"/>
        <end position="34"/>
    </location>
</feature>
<dbReference type="RefSeq" id="WP_019045455.1">
    <property type="nucleotide sequence ID" value="NZ_BAFO02000002.1"/>
</dbReference>
<keyword evidence="1" id="KW-0812">Transmembrane</keyword>
<evidence type="ECO:0000313" key="3">
    <source>
        <dbReference type="EMBL" id="GAD81524.1"/>
    </source>
</evidence>
<dbReference type="InterPro" id="IPR019251">
    <property type="entry name" value="DUF2231_TM"/>
</dbReference>
<accession>U5E8N4</accession>
<dbReference type="EMBL" id="BAFO02000002">
    <property type="protein sequence ID" value="GAD81524.1"/>
    <property type="molecule type" value="Genomic_DNA"/>
</dbReference>
<dbReference type="GeneID" id="91519892"/>
<dbReference type="AlphaFoldDB" id="U5E8N4"/>
<evidence type="ECO:0000256" key="1">
    <source>
        <dbReference type="SAM" id="Phobius"/>
    </source>
</evidence>
<sequence length="157" mass="16133">MSTINGLPAHVLLVHLVVVLVPLTSVLLILCAVWPAARRPLVWPAAALAVLTVAVTPVTVSAGRWLAQRVGDTPAIRRHMDLGGTLLYFVIPLLVVAAVLVGVRLAERAGRPLLRGVAVAVAVVTVAVGVAATVQVVRIGDSGARATWGPLVSATSG</sequence>
<dbReference type="OrthoDB" id="4948879at2"/>